<comment type="subcellular location">
    <subcellularLocation>
        <location evidence="1 16">Mitochondrion membrane</location>
        <topology evidence="1 16">Multi-pass membrane protein</topology>
    </subcellularLocation>
</comment>
<feature type="transmembrane region" description="Helical" evidence="16">
    <location>
        <begin position="342"/>
        <end position="363"/>
    </location>
</feature>
<feature type="transmembrane region" description="Helical" evidence="16">
    <location>
        <begin position="217"/>
        <end position="238"/>
    </location>
</feature>
<reference evidence="19" key="1">
    <citation type="journal article" date="2015" name="Genome Biol. Evol.">
        <title>The Utility of Genome Skimming for Phylogenomic Analyses as Demonstrated for Glycerid Relationships (Annelida, Glyceridae).</title>
        <authorList>
            <person name="Richter S."/>
            <person name="Schwarz F."/>
            <person name="Hering L."/>
            <person name="Boggemann M."/>
            <person name="Bleidorn C."/>
        </authorList>
    </citation>
    <scope>NUCLEOTIDE SEQUENCE</scope>
    <source>
        <strain evidence="19">FS20</strain>
        <tissue evidence="19">Body wall</tissue>
    </source>
</reference>
<dbReference type="GO" id="GO:0048039">
    <property type="term" value="F:ubiquinone binding"/>
    <property type="evidence" value="ECO:0007669"/>
    <property type="project" value="TreeGrafter"/>
</dbReference>
<keyword evidence="11 16" id="KW-0520">NAD</keyword>
<feature type="transmembrane region" description="Helical" evidence="16">
    <location>
        <begin position="278"/>
        <end position="295"/>
    </location>
</feature>
<evidence type="ECO:0000256" key="6">
    <source>
        <dbReference type="ARBA" id="ARBA00022660"/>
    </source>
</evidence>
<dbReference type="InterPro" id="IPR001750">
    <property type="entry name" value="ND/Mrp_TM"/>
</dbReference>
<evidence type="ECO:0000256" key="9">
    <source>
        <dbReference type="ARBA" id="ARBA00022982"/>
    </source>
</evidence>
<evidence type="ECO:0000313" key="19">
    <source>
        <dbReference type="EMBL" id="ALQ78863.1"/>
    </source>
</evidence>
<feature type="transmembrane region" description="Helical" evidence="16">
    <location>
        <begin position="301"/>
        <end position="321"/>
    </location>
</feature>
<organism evidence="19">
    <name type="scientific">Glycera cf. tridactyla FS20</name>
    <dbReference type="NCBI Taxonomy" id="1763830"/>
    <lineage>
        <taxon>Eukaryota</taxon>
        <taxon>Metazoa</taxon>
        <taxon>Spiralia</taxon>
        <taxon>Lophotrochozoa</taxon>
        <taxon>Annelida</taxon>
        <taxon>Polychaeta</taxon>
        <taxon>Errantia</taxon>
        <taxon>Phyllodocida</taxon>
        <taxon>Glyceridae</taxon>
        <taxon>Glycera</taxon>
    </lineage>
</organism>
<keyword evidence="10 16" id="KW-1133">Transmembrane helix</keyword>
<dbReference type="EMBL" id="KT989328">
    <property type="protein sequence ID" value="ALQ78863.1"/>
    <property type="molecule type" value="Genomic_DNA"/>
</dbReference>
<comment type="function">
    <text evidence="16">Core subunit of the mitochondrial membrane respiratory chain NADH dehydrogenase (Complex I) which catalyzes electron transfer from NADH through the respiratory chain, using ubiquinone as an electron acceptor. Essential for the catalytic activity and assembly of complex I.</text>
</comment>
<geneLocation type="mitochondrion" evidence="19"/>
<feature type="transmembrane region" description="Helical" evidence="16">
    <location>
        <begin position="427"/>
        <end position="448"/>
    </location>
</feature>
<evidence type="ECO:0000256" key="7">
    <source>
        <dbReference type="ARBA" id="ARBA00022692"/>
    </source>
</evidence>
<evidence type="ECO:0000256" key="16">
    <source>
        <dbReference type="RuleBase" id="RU003297"/>
    </source>
</evidence>
<feature type="transmembrane region" description="Helical" evidence="16">
    <location>
        <begin position="383"/>
        <end position="406"/>
    </location>
</feature>
<keyword evidence="7 16" id="KW-0812">Transmembrane</keyword>
<dbReference type="EC" id="7.1.1.2" evidence="3 16"/>
<keyword evidence="14 16" id="KW-0472">Membrane</keyword>
<evidence type="ECO:0000259" key="17">
    <source>
        <dbReference type="Pfam" id="PF00361"/>
    </source>
</evidence>
<feature type="transmembrane region" description="Helical" evidence="16">
    <location>
        <begin position="188"/>
        <end position="210"/>
    </location>
</feature>
<evidence type="ECO:0000256" key="3">
    <source>
        <dbReference type="ARBA" id="ARBA00012944"/>
    </source>
</evidence>
<dbReference type="Pfam" id="PF01059">
    <property type="entry name" value="Oxidored_q5_N"/>
    <property type="match status" value="1"/>
</dbReference>
<dbReference type="Pfam" id="PF00361">
    <property type="entry name" value="Proton_antipo_M"/>
    <property type="match status" value="1"/>
</dbReference>
<keyword evidence="13 16" id="KW-0496">Mitochondrion</keyword>
<evidence type="ECO:0000256" key="11">
    <source>
        <dbReference type="ARBA" id="ARBA00023027"/>
    </source>
</evidence>
<evidence type="ECO:0000256" key="4">
    <source>
        <dbReference type="ARBA" id="ARBA00021006"/>
    </source>
</evidence>
<dbReference type="AlphaFoldDB" id="A0A0S3CR09"/>
<dbReference type="PRINTS" id="PR01437">
    <property type="entry name" value="NUOXDRDTASE4"/>
</dbReference>
<evidence type="ECO:0000256" key="10">
    <source>
        <dbReference type="ARBA" id="ARBA00022989"/>
    </source>
</evidence>
<protein>
    <recommendedName>
        <fullName evidence="4 16">NADH-ubiquinone oxidoreductase chain 4</fullName>
        <ecNumber evidence="3 16">7.1.1.2</ecNumber>
    </recommendedName>
</protein>
<evidence type="ECO:0000256" key="14">
    <source>
        <dbReference type="ARBA" id="ARBA00023136"/>
    </source>
</evidence>
<evidence type="ECO:0000256" key="13">
    <source>
        <dbReference type="ARBA" id="ARBA00023128"/>
    </source>
</evidence>
<accession>A0A0S3CR09</accession>
<proteinExistence type="inferred from homology"/>
<feature type="transmembrane region" description="Helical" evidence="16">
    <location>
        <begin position="250"/>
        <end position="271"/>
    </location>
</feature>
<comment type="similarity">
    <text evidence="2 16">Belongs to the complex I subunit 4 family.</text>
</comment>
<feature type="transmembrane region" description="Helical" evidence="16">
    <location>
        <begin position="21"/>
        <end position="40"/>
    </location>
</feature>
<keyword evidence="9 16" id="KW-0249">Electron transport</keyword>
<feature type="transmembrane region" description="Helical" evidence="16">
    <location>
        <begin position="60"/>
        <end position="78"/>
    </location>
</feature>
<feature type="transmembrane region" description="Helical" evidence="16">
    <location>
        <begin position="90"/>
        <end position="107"/>
    </location>
</feature>
<evidence type="ECO:0000256" key="12">
    <source>
        <dbReference type="ARBA" id="ARBA00023075"/>
    </source>
</evidence>
<keyword evidence="5 16" id="KW-0813">Transport</keyword>
<feature type="transmembrane region" description="Helical" evidence="16">
    <location>
        <begin position="113"/>
        <end position="135"/>
    </location>
</feature>
<dbReference type="GO" id="GO:0008137">
    <property type="term" value="F:NADH dehydrogenase (ubiquinone) activity"/>
    <property type="evidence" value="ECO:0007669"/>
    <property type="project" value="UniProtKB-UniRule"/>
</dbReference>
<keyword evidence="6 16" id="KW-0679">Respiratory chain</keyword>
<feature type="domain" description="NADH:quinone oxidoreductase/Mrp antiporter transmembrane" evidence="17">
    <location>
        <begin position="110"/>
        <end position="396"/>
    </location>
</feature>
<name>A0A0S3CR09_9ANNE</name>
<dbReference type="GO" id="GO:0003954">
    <property type="term" value="F:NADH dehydrogenase activity"/>
    <property type="evidence" value="ECO:0007669"/>
    <property type="project" value="TreeGrafter"/>
</dbReference>
<evidence type="ECO:0000256" key="8">
    <source>
        <dbReference type="ARBA" id="ARBA00022967"/>
    </source>
</evidence>
<evidence type="ECO:0000256" key="5">
    <source>
        <dbReference type="ARBA" id="ARBA00022448"/>
    </source>
</evidence>
<dbReference type="GO" id="GO:0015990">
    <property type="term" value="P:electron transport coupled proton transport"/>
    <property type="evidence" value="ECO:0007669"/>
    <property type="project" value="TreeGrafter"/>
</dbReference>
<dbReference type="PANTHER" id="PTHR43507">
    <property type="entry name" value="NADH-UBIQUINONE OXIDOREDUCTASE CHAIN 4"/>
    <property type="match status" value="1"/>
</dbReference>
<sequence>MLKIIIPSISLLLIQGRSESKWMISSISLMLMTFMCIPLLMYSPMPSLMFISTQLFSDSLSTPLIMLTLWISAMMIIASQKIIMSNNSQNSFIMFLLILNLTLILTFSTPNLILFYIMFELSLIPTLIIIMGWGYQPERLQAGIYLMMYTITASLPLLMSIMMIQTKNASLSMLFMNSDFMNITMTKAWWLMTIMAFMVKMPMYLTHLWLPKAHVEAPVAGSMILAAVLLKLGSYGLLRVSTMFFSMNKLMAPMFISISLWGATMTSLICLRQTDTKSLIAYSSVGHMAILISGLMSNTLWGWMGTLALMIAHGLVSSAMFSIANMTYETTHSRSMFLTKGLLNLVPSMSLMWFLLTVMNMAGPPSINLMGEILLLSSVLYSSSFSIIPISLASFLATAYSLFLFTTTQHGQPTANSNPTFYSSLRNMSIISLHAVPAVMFILCPQFITLWL</sequence>
<dbReference type="GO" id="GO:0042773">
    <property type="term" value="P:ATP synthesis coupled electron transport"/>
    <property type="evidence" value="ECO:0007669"/>
    <property type="project" value="InterPro"/>
</dbReference>
<comment type="catalytic activity">
    <reaction evidence="15 16">
        <text>a ubiquinone + NADH + 5 H(+)(in) = a ubiquinol + NAD(+) + 4 H(+)(out)</text>
        <dbReference type="Rhea" id="RHEA:29091"/>
        <dbReference type="Rhea" id="RHEA-COMP:9565"/>
        <dbReference type="Rhea" id="RHEA-COMP:9566"/>
        <dbReference type="ChEBI" id="CHEBI:15378"/>
        <dbReference type="ChEBI" id="CHEBI:16389"/>
        <dbReference type="ChEBI" id="CHEBI:17976"/>
        <dbReference type="ChEBI" id="CHEBI:57540"/>
        <dbReference type="ChEBI" id="CHEBI:57945"/>
        <dbReference type="EC" id="7.1.1.2"/>
    </reaction>
</comment>
<dbReference type="InterPro" id="IPR000260">
    <property type="entry name" value="NADH4_N"/>
</dbReference>
<evidence type="ECO:0000256" key="15">
    <source>
        <dbReference type="ARBA" id="ARBA00049551"/>
    </source>
</evidence>
<gene>
    <name evidence="19" type="primary">nad4</name>
</gene>
<dbReference type="InterPro" id="IPR003918">
    <property type="entry name" value="NADH_UbQ_OxRdtase"/>
</dbReference>
<feature type="domain" description="NADH:ubiquinone oxidoreductase chain 4 N-terminal" evidence="18">
    <location>
        <begin position="1"/>
        <end position="106"/>
    </location>
</feature>
<keyword evidence="8" id="KW-1278">Translocase</keyword>
<dbReference type="GO" id="GO:0031966">
    <property type="term" value="C:mitochondrial membrane"/>
    <property type="evidence" value="ECO:0007669"/>
    <property type="project" value="UniProtKB-SubCell"/>
</dbReference>
<evidence type="ECO:0000259" key="18">
    <source>
        <dbReference type="Pfam" id="PF01059"/>
    </source>
</evidence>
<evidence type="ECO:0000256" key="1">
    <source>
        <dbReference type="ARBA" id="ARBA00004225"/>
    </source>
</evidence>
<feature type="transmembrane region" description="Helical" evidence="16">
    <location>
        <begin position="142"/>
        <end position="164"/>
    </location>
</feature>
<keyword evidence="12 16" id="KW-0830">Ubiquinone</keyword>
<dbReference type="PANTHER" id="PTHR43507:SF20">
    <property type="entry name" value="NADH-UBIQUINONE OXIDOREDUCTASE CHAIN 4"/>
    <property type="match status" value="1"/>
</dbReference>
<evidence type="ECO:0000256" key="2">
    <source>
        <dbReference type="ARBA" id="ARBA00009025"/>
    </source>
</evidence>